<name>A0AAV5I5A7_9ROSI</name>
<protein>
    <submittedName>
        <fullName evidence="1">Uncharacterized protein</fullName>
    </submittedName>
</protein>
<gene>
    <name evidence="1" type="ORF">SLEP1_g6256</name>
</gene>
<dbReference type="Proteomes" id="UP001054252">
    <property type="component" value="Unassembled WGS sequence"/>
</dbReference>
<reference evidence="1 2" key="1">
    <citation type="journal article" date="2021" name="Commun. Biol.">
        <title>The genome of Shorea leprosula (Dipterocarpaceae) highlights the ecological relevance of drought in aseasonal tropical rainforests.</title>
        <authorList>
            <person name="Ng K.K.S."/>
            <person name="Kobayashi M.J."/>
            <person name="Fawcett J.A."/>
            <person name="Hatakeyama M."/>
            <person name="Paape T."/>
            <person name="Ng C.H."/>
            <person name="Ang C.C."/>
            <person name="Tnah L.H."/>
            <person name="Lee C.T."/>
            <person name="Nishiyama T."/>
            <person name="Sese J."/>
            <person name="O'Brien M.J."/>
            <person name="Copetti D."/>
            <person name="Mohd Noor M.I."/>
            <person name="Ong R.C."/>
            <person name="Putra M."/>
            <person name="Sireger I.Z."/>
            <person name="Indrioko S."/>
            <person name="Kosugi Y."/>
            <person name="Izuno A."/>
            <person name="Isagi Y."/>
            <person name="Lee S.L."/>
            <person name="Shimizu K.K."/>
        </authorList>
    </citation>
    <scope>NUCLEOTIDE SEQUENCE [LARGE SCALE GENOMIC DNA]</scope>
    <source>
        <strain evidence="1">214</strain>
    </source>
</reference>
<dbReference type="AlphaFoldDB" id="A0AAV5I5A7"/>
<proteinExistence type="predicted"/>
<accession>A0AAV5I5A7</accession>
<evidence type="ECO:0000313" key="2">
    <source>
        <dbReference type="Proteomes" id="UP001054252"/>
    </source>
</evidence>
<comment type="caution">
    <text evidence="1">The sequence shown here is derived from an EMBL/GenBank/DDBJ whole genome shotgun (WGS) entry which is preliminary data.</text>
</comment>
<sequence length="106" mass="11668">MIVESSSFAPKKDRAMDGVGASSILELKAQLDESQEESKKTKELSGPGVEYHRANKITPRDTFLCPARLGLAQLYCFIKSKPSVPVLDSQLDSSIIGAFSPRDEYF</sequence>
<organism evidence="1 2">
    <name type="scientific">Rubroshorea leprosula</name>
    <dbReference type="NCBI Taxonomy" id="152421"/>
    <lineage>
        <taxon>Eukaryota</taxon>
        <taxon>Viridiplantae</taxon>
        <taxon>Streptophyta</taxon>
        <taxon>Embryophyta</taxon>
        <taxon>Tracheophyta</taxon>
        <taxon>Spermatophyta</taxon>
        <taxon>Magnoliopsida</taxon>
        <taxon>eudicotyledons</taxon>
        <taxon>Gunneridae</taxon>
        <taxon>Pentapetalae</taxon>
        <taxon>rosids</taxon>
        <taxon>malvids</taxon>
        <taxon>Malvales</taxon>
        <taxon>Dipterocarpaceae</taxon>
        <taxon>Rubroshorea</taxon>
    </lineage>
</organism>
<keyword evidence="2" id="KW-1185">Reference proteome</keyword>
<dbReference type="EMBL" id="BPVZ01000006">
    <property type="protein sequence ID" value="GKU92544.1"/>
    <property type="molecule type" value="Genomic_DNA"/>
</dbReference>
<evidence type="ECO:0000313" key="1">
    <source>
        <dbReference type="EMBL" id="GKU92544.1"/>
    </source>
</evidence>